<dbReference type="GO" id="GO:0004888">
    <property type="term" value="F:transmembrane signaling receptor activity"/>
    <property type="evidence" value="ECO:0007669"/>
    <property type="project" value="TreeGrafter"/>
</dbReference>
<feature type="domain" description="HAMP" evidence="6">
    <location>
        <begin position="298"/>
        <end position="351"/>
    </location>
</feature>
<evidence type="ECO:0000256" key="1">
    <source>
        <dbReference type="ARBA" id="ARBA00022500"/>
    </source>
</evidence>
<dbReference type="PANTHER" id="PTHR43531">
    <property type="entry name" value="PROTEIN ICFG"/>
    <property type="match status" value="1"/>
</dbReference>
<evidence type="ECO:0000313" key="7">
    <source>
        <dbReference type="EMBL" id="MXP76744.1"/>
    </source>
</evidence>
<feature type="transmembrane region" description="Helical" evidence="4">
    <location>
        <begin position="9"/>
        <end position="30"/>
    </location>
</feature>
<dbReference type="SUPFAM" id="SSF58104">
    <property type="entry name" value="Methyl-accepting chemotaxis protein (MCP) signaling domain"/>
    <property type="match status" value="1"/>
</dbReference>
<dbReference type="Gene3D" id="6.10.340.10">
    <property type="match status" value="1"/>
</dbReference>
<dbReference type="AlphaFoldDB" id="A0A7X3MHZ7"/>
<dbReference type="GO" id="GO:0007165">
    <property type="term" value="P:signal transduction"/>
    <property type="evidence" value="ECO:0007669"/>
    <property type="project" value="UniProtKB-KW"/>
</dbReference>
<keyword evidence="4" id="KW-0472">Membrane</keyword>
<dbReference type="InterPro" id="IPR004089">
    <property type="entry name" value="MCPsignal_dom"/>
</dbReference>
<keyword evidence="4" id="KW-0812">Transmembrane</keyword>
<dbReference type="EMBL" id="WUQX01000001">
    <property type="protein sequence ID" value="MXP76744.1"/>
    <property type="molecule type" value="Genomic_DNA"/>
</dbReference>
<proteinExistence type="inferred from homology"/>
<comment type="similarity">
    <text evidence="2">Belongs to the methyl-accepting chemotaxis (MCP) protein family.</text>
</comment>
<evidence type="ECO:0000259" key="5">
    <source>
        <dbReference type="PROSITE" id="PS50111"/>
    </source>
</evidence>
<dbReference type="InterPro" id="IPR051310">
    <property type="entry name" value="MCP_chemotaxis"/>
</dbReference>
<dbReference type="InterPro" id="IPR003660">
    <property type="entry name" value="HAMP_dom"/>
</dbReference>
<feature type="domain" description="Methyl-accepting transducer" evidence="5">
    <location>
        <begin position="401"/>
        <end position="630"/>
    </location>
</feature>
<reference evidence="7 8" key="1">
    <citation type="submission" date="2019-12" db="EMBL/GenBank/DDBJ databases">
        <title>Sporaefaciens musculi gen. nov., sp. nov., a novel bacterium isolated from the caecum of an obese mouse.</title>
        <authorList>
            <person name="Rasmussen T.S."/>
            <person name="Streidl T."/>
            <person name="Hitch T.C.A."/>
            <person name="Wortmann E."/>
            <person name="Deptula P."/>
            <person name="Hansen M."/>
            <person name="Nielsen D.S."/>
            <person name="Clavel T."/>
            <person name="Vogensen F.K."/>
        </authorList>
    </citation>
    <scope>NUCLEOTIDE SEQUENCE [LARGE SCALE GENOMIC DNA]</scope>
    <source>
        <strain evidence="7 8">WCA-9-b2</strain>
    </source>
</reference>
<accession>A0A7X3MHZ7</accession>
<gene>
    <name evidence="7" type="ORF">GN277_15540</name>
</gene>
<evidence type="ECO:0000256" key="4">
    <source>
        <dbReference type="SAM" id="Phobius"/>
    </source>
</evidence>
<feature type="transmembrane region" description="Helical" evidence="4">
    <location>
        <begin position="275"/>
        <end position="295"/>
    </location>
</feature>
<keyword evidence="4" id="KW-1133">Transmembrane helix</keyword>
<evidence type="ECO:0000256" key="3">
    <source>
        <dbReference type="PROSITE-ProRule" id="PRU00284"/>
    </source>
</evidence>
<evidence type="ECO:0000256" key="2">
    <source>
        <dbReference type="ARBA" id="ARBA00029447"/>
    </source>
</evidence>
<evidence type="ECO:0000313" key="8">
    <source>
        <dbReference type="Proteomes" id="UP000460412"/>
    </source>
</evidence>
<dbReference type="Pfam" id="PF00015">
    <property type="entry name" value="MCPsignal"/>
    <property type="match status" value="1"/>
</dbReference>
<evidence type="ECO:0000259" key="6">
    <source>
        <dbReference type="PROSITE" id="PS50885"/>
    </source>
</evidence>
<dbReference type="Gene3D" id="3.30.450.20">
    <property type="entry name" value="PAS domain"/>
    <property type="match status" value="1"/>
</dbReference>
<keyword evidence="1" id="KW-0145">Chemotaxis</keyword>
<comment type="caution">
    <text evidence="7">The sequence shown here is derived from an EMBL/GenBank/DDBJ whole genome shotgun (WGS) entry which is preliminary data.</text>
</comment>
<dbReference type="SMART" id="SM00283">
    <property type="entry name" value="MA"/>
    <property type="match status" value="1"/>
</dbReference>
<name>A0A7X3MHZ7_9FIRM</name>
<keyword evidence="8" id="KW-1185">Reference proteome</keyword>
<dbReference type="GO" id="GO:0005886">
    <property type="term" value="C:plasma membrane"/>
    <property type="evidence" value="ECO:0007669"/>
    <property type="project" value="TreeGrafter"/>
</dbReference>
<evidence type="ECO:0008006" key="9">
    <source>
        <dbReference type="Google" id="ProtNLM"/>
    </source>
</evidence>
<dbReference type="Gene3D" id="1.10.287.950">
    <property type="entry name" value="Methyl-accepting chemotaxis protein"/>
    <property type="match status" value="1"/>
</dbReference>
<dbReference type="Pfam" id="PF18947">
    <property type="entry name" value="HAMP_2"/>
    <property type="match status" value="1"/>
</dbReference>
<dbReference type="RefSeq" id="WP_159751802.1">
    <property type="nucleotide sequence ID" value="NZ_CASZNZ010000001.1"/>
</dbReference>
<protein>
    <recommendedName>
        <fullName evidence="9">Methyl-accepting chemotaxis protein</fullName>
    </recommendedName>
</protein>
<dbReference type="GO" id="GO:0006935">
    <property type="term" value="P:chemotaxis"/>
    <property type="evidence" value="ECO:0007669"/>
    <property type="project" value="UniProtKB-KW"/>
</dbReference>
<dbReference type="Proteomes" id="UP000460412">
    <property type="component" value="Unassembled WGS sequence"/>
</dbReference>
<sequence>MKKSINKKIVANTTAIVVVLAVILVIVMALSMKVLTREIMADVLPSTTKMASQSIESNMHMLADRIFMISDRVAIRNPDSTKKEKKEALDDAQSGIEFIWLGLYKADGSLYLGDEKCPSSIADRELYSLLQETQNLAVDDVDSSEGELELAMGIPVTADDELLYYLVGSYKYDVLNDVLSNINLSANGTAYIVNWEGEIMGCRNKDLVRSQEGLEKVTGFTGIKDQVTTKETGVLTMGKSLDAAFISHAPINGTRWYLTVIVPQRDFMGPANTGILLSIGITCVLLVLAGIYTLHFSSRIQRSLKGVTNRIELLAQGDLTTPTEVIKTNDETEILSSALSDTVDSVNGYISELSHILENMSGGNFQVDVRGDFEGDFVIMKESLNKIIDALNRMLKSIKSSSKEVLSTAGVVSESAQQVHHGSTEQSESLNVLSQETTAIEQNILDVDENTRMVGSLMETTQGHMETGGNYMKNLLLAMEDIDRNSVEITKINKFLEDISFQTNILALNASVEAARAGESGRGFAIVAEEVGNLAAQSAESAKRTSGMIDSSLRAVKRGTEYANKVAESFRDIGEIADQISKITEQLAENVTVQKHSLGNMTGQISQIRDVAQQNLNASYESTTASEKLNQQAQQLQEISGSFRLREE</sequence>
<organism evidence="7 8">
    <name type="scientific">Sporofaciens musculi</name>
    <dbReference type="NCBI Taxonomy" id="2681861"/>
    <lineage>
        <taxon>Bacteria</taxon>
        <taxon>Bacillati</taxon>
        <taxon>Bacillota</taxon>
        <taxon>Clostridia</taxon>
        <taxon>Lachnospirales</taxon>
        <taxon>Lachnospiraceae</taxon>
        <taxon>Sporofaciens</taxon>
    </lineage>
</organism>
<dbReference type="PROSITE" id="PS50885">
    <property type="entry name" value="HAMP"/>
    <property type="match status" value="1"/>
</dbReference>
<dbReference type="PROSITE" id="PS50111">
    <property type="entry name" value="CHEMOTAXIS_TRANSDUC_2"/>
    <property type="match status" value="1"/>
</dbReference>
<keyword evidence="3" id="KW-0807">Transducer</keyword>
<dbReference type="PANTHER" id="PTHR43531:SF11">
    <property type="entry name" value="METHYL-ACCEPTING CHEMOTAXIS PROTEIN 3"/>
    <property type="match status" value="1"/>
</dbReference>